<sequence>MSWPHLALLALALVQLVDAVLSLRPVGFVRDCLSDVGLPRRWWRLLPVVKAASAAGLVAGVRWHWLAVLTSAALVLYFLLAIGAHVRARDFGRNLFLNASGMLVLCAAVLVITLSA</sequence>
<dbReference type="GO" id="GO:0016020">
    <property type="term" value="C:membrane"/>
    <property type="evidence" value="ECO:0007669"/>
    <property type="project" value="UniProtKB-SubCell"/>
</dbReference>
<dbReference type="Proteomes" id="UP001183607">
    <property type="component" value="Unassembled WGS sequence"/>
</dbReference>
<dbReference type="AlphaFoldDB" id="A0ABD5E306"/>
<comment type="subcellular location">
    <subcellularLocation>
        <location evidence="1">Membrane</location>
        <topology evidence="1">Multi-pass membrane protein</topology>
    </subcellularLocation>
</comment>
<keyword evidence="2 5" id="KW-0812">Transmembrane</keyword>
<dbReference type="EMBL" id="JAVRER010000011">
    <property type="protein sequence ID" value="MDT0415831.1"/>
    <property type="molecule type" value="Genomic_DNA"/>
</dbReference>
<dbReference type="InterPro" id="IPR032808">
    <property type="entry name" value="DoxX"/>
</dbReference>
<dbReference type="RefSeq" id="WP_007821958.1">
    <property type="nucleotide sequence ID" value="NZ_JAVRER010000011.1"/>
</dbReference>
<keyword evidence="4 5" id="KW-0472">Membrane</keyword>
<reference evidence="7" key="1">
    <citation type="submission" date="2023-07" db="EMBL/GenBank/DDBJ databases">
        <title>30 novel species of actinomycetes from the DSMZ collection.</title>
        <authorList>
            <person name="Nouioui I."/>
        </authorList>
    </citation>
    <scope>NUCLEOTIDE SEQUENCE [LARGE SCALE GENOMIC DNA]</scope>
    <source>
        <strain evidence="7">DSM 41982</strain>
    </source>
</reference>
<gene>
    <name evidence="6" type="ORF">RM574_10050</name>
</gene>
<evidence type="ECO:0000256" key="1">
    <source>
        <dbReference type="ARBA" id="ARBA00004141"/>
    </source>
</evidence>
<protein>
    <submittedName>
        <fullName evidence="6">DoxX family protein</fullName>
    </submittedName>
</protein>
<keyword evidence="3 5" id="KW-1133">Transmembrane helix</keyword>
<dbReference type="Pfam" id="PF13564">
    <property type="entry name" value="DoxX_2"/>
    <property type="match status" value="1"/>
</dbReference>
<evidence type="ECO:0000256" key="4">
    <source>
        <dbReference type="ARBA" id="ARBA00023136"/>
    </source>
</evidence>
<accession>A0ABD5E306</accession>
<evidence type="ECO:0000256" key="5">
    <source>
        <dbReference type="SAM" id="Phobius"/>
    </source>
</evidence>
<evidence type="ECO:0000256" key="3">
    <source>
        <dbReference type="ARBA" id="ARBA00022989"/>
    </source>
</evidence>
<feature type="transmembrane region" description="Helical" evidence="5">
    <location>
        <begin position="95"/>
        <end position="114"/>
    </location>
</feature>
<feature type="transmembrane region" description="Helical" evidence="5">
    <location>
        <begin position="63"/>
        <end position="83"/>
    </location>
</feature>
<evidence type="ECO:0000256" key="2">
    <source>
        <dbReference type="ARBA" id="ARBA00022692"/>
    </source>
</evidence>
<evidence type="ECO:0000313" key="6">
    <source>
        <dbReference type="EMBL" id="MDT0415831.1"/>
    </source>
</evidence>
<comment type="caution">
    <text evidence="6">The sequence shown here is derived from an EMBL/GenBank/DDBJ whole genome shotgun (WGS) entry which is preliminary data.</text>
</comment>
<organism evidence="6 7">
    <name type="scientific">Streptomyces evansiae</name>
    <dbReference type="NCBI Taxonomy" id="3075535"/>
    <lineage>
        <taxon>Bacteria</taxon>
        <taxon>Bacillati</taxon>
        <taxon>Actinomycetota</taxon>
        <taxon>Actinomycetes</taxon>
        <taxon>Kitasatosporales</taxon>
        <taxon>Streptomycetaceae</taxon>
        <taxon>Streptomyces</taxon>
    </lineage>
</organism>
<proteinExistence type="predicted"/>
<evidence type="ECO:0000313" key="7">
    <source>
        <dbReference type="Proteomes" id="UP001183607"/>
    </source>
</evidence>
<name>A0ABD5E306_9ACTN</name>